<comment type="catalytic activity">
    <reaction evidence="9">
        <text>N-terminal S-1,2-diacyl-sn-glyceryl-L-cysteinyl-[lipoprotein] + a glycerophospholipid = N-acyl-S-1,2-diacyl-sn-glyceryl-L-cysteinyl-[lipoprotein] + a 2-acyl-sn-glycero-3-phospholipid + H(+)</text>
        <dbReference type="Rhea" id="RHEA:48228"/>
        <dbReference type="Rhea" id="RHEA-COMP:14681"/>
        <dbReference type="Rhea" id="RHEA-COMP:14684"/>
        <dbReference type="ChEBI" id="CHEBI:15378"/>
        <dbReference type="ChEBI" id="CHEBI:136912"/>
        <dbReference type="ChEBI" id="CHEBI:140656"/>
        <dbReference type="ChEBI" id="CHEBI:140657"/>
        <dbReference type="ChEBI" id="CHEBI:140660"/>
        <dbReference type="EC" id="2.3.1.269"/>
    </reaction>
</comment>
<dbReference type="InterPro" id="IPR004563">
    <property type="entry name" value="Apolipo_AcylTrfase"/>
</dbReference>
<organism evidence="11 12">
    <name type="scientific">Puniceispirillum marinum (strain IMCC1322)</name>
    <dbReference type="NCBI Taxonomy" id="488538"/>
    <lineage>
        <taxon>Bacteria</taxon>
        <taxon>Pseudomonadati</taxon>
        <taxon>Pseudomonadota</taxon>
        <taxon>Alphaproteobacteria</taxon>
        <taxon>Candidatus Puniceispirillales</taxon>
        <taxon>Candidatus Puniceispirillaceae</taxon>
        <taxon>Candidatus Puniceispirillum</taxon>
    </lineage>
</organism>
<name>D5BU82_PUNMI</name>
<dbReference type="HOGENOM" id="CLU_019563_3_1_5"/>
<keyword evidence="5 9" id="KW-0812">Transmembrane</keyword>
<feature type="transmembrane region" description="Helical" evidence="9">
    <location>
        <begin position="125"/>
        <end position="148"/>
    </location>
</feature>
<keyword evidence="3 9" id="KW-1003">Cell membrane</keyword>
<keyword evidence="11" id="KW-0449">Lipoprotein</keyword>
<dbReference type="GO" id="GO:0016410">
    <property type="term" value="F:N-acyltransferase activity"/>
    <property type="evidence" value="ECO:0007669"/>
    <property type="project" value="UniProtKB-UniRule"/>
</dbReference>
<evidence type="ECO:0000256" key="5">
    <source>
        <dbReference type="ARBA" id="ARBA00022692"/>
    </source>
</evidence>
<evidence type="ECO:0000256" key="3">
    <source>
        <dbReference type="ARBA" id="ARBA00022475"/>
    </source>
</evidence>
<keyword evidence="7 9" id="KW-0472">Membrane</keyword>
<dbReference type="PANTHER" id="PTHR38686">
    <property type="entry name" value="APOLIPOPROTEIN N-ACYLTRANSFERASE"/>
    <property type="match status" value="1"/>
</dbReference>
<protein>
    <recommendedName>
        <fullName evidence="9">Apolipoprotein N-acyltransferase</fullName>
        <shortName evidence="9">ALP N-acyltransferase</shortName>
        <ecNumber evidence="9">2.3.1.269</ecNumber>
    </recommendedName>
</protein>
<comment type="similarity">
    <text evidence="2 9">Belongs to the CN hydrolase family. Apolipoprotein N-acyltransferase subfamily.</text>
</comment>
<feature type="transmembrane region" description="Helical" evidence="9">
    <location>
        <begin position="168"/>
        <end position="187"/>
    </location>
</feature>
<dbReference type="UniPathway" id="UPA00666"/>
<dbReference type="KEGG" id="apb:SAR116_1586"/>
<keyword evidence="8 9" id="KW-0012">Acyltransferase</keyword>
<dbReference type="Gene3D" id="3.60.110.10">
    <property type="entry name" value="Carbon-nitrogen hydrolase"/>
    <property type="match status" value="1"/>
</dbReference>
<sequence length="503" mass="55584">MARFWNKAAAVIRNPYVGSFLAGCLASLCLPPLGFIFTIFALSFPALTSAKAHTAWRAAAIWMLAGLGWFVFSTYWVAHSLYVSDPGLWLLMPFAAFGLASVLALFWAVAGWVAWRCGRTAQGRLIWLVMMLGLAEYARGFVATGFPWNAPGYLFSFHLGALQAASWFGIYGLNIIAFLFAFVLALWVVGARQIAVALLIVPLLLSYLGIVRIDHLQDVVQNTQSPTVRIIQPSVPQQEKWLRSKRPEHLQRLVDLSNQHIPMPRLVIWPETAFAGFASVEPELLRRTVASATPFDGYLLTGIPRRDEQDRLFNAAVLHAHNGALKGIYDKRHLVPFGEYVPFRGLVPLIDVIAGPQDFSKGTTNKLFTVPGVGRAQILICYEVIFSGAIVDRQNKPDFIVNLTNDGWFGHTAGPWQHLAQSQMRAVEEGMTLIRAANAGISGAFDPLGRPLGQIELGIADSLDVQVVAALETTLLAKMGQMLFVFMLMLTAGFAYWLDRRLD</sequence>
<dbReference type="EC" id="2.3.1.269" evidence="9"/>
<dbReference type="eggNOG" id="COG0815">
    <property type="taxonomic scope" value="Bacteria"/>
</dbReference>
<keyword evidence="4 9" id="KW-0808">Transferase</keyword>
<evidence type="ECO:0000259" key="10">
    <source>
        <dbReference type="PROSITE" id="PS50263"/>
    </source>
</evidence>
<evidence type="ECO:0000256" key="9">
    <source>
        <dbReference type="HAMAP-Rule" id="MF_01148"/>
    </source>
</evidence>
<dbReference type="Proteomes" id="UP000007460">
    <property type="component" value="Chromosome"/>
</dbReference>
<feature type="transmembrane region" description="Helical" evidence="9">
    <location>
        <begin position="479"/>
        <end position="498"/>
    </location>
</feature>
<keyword evidence="12" id="KW-1185">Reference proteome</keyword>
<dbReference type="NCBIfam" id="TIGR00546">
    <property type="entry name" value="lnt"/>
    <property type="match status" value="1"/>
</dbReference>
<evidence type="ECO:0000256" key="1">
    <source>
        <dbReference type="ARBA" id="ARBA00004651"/>
    </source>
</evidence>
<reference evidence="11 12" key="1">
    <citation type="journal article" date="2010" name="J. Bacteriol.">
        <title>Complete genome sequence of "Candidatus Puniceispirillum marinum" IMCC1322, a representative of the SAR116 clade in the Alphaproteobacteria.</title>
        <authorList>
            <person name="Oh H.M."/>
            <person name="Kwon K.K."/>
            <person name="Kang I."/>
            <person name="Kang S.G."/>
            <person name="Lee J.H."/>
            <person name="Kim S.J."/>
            <person name="Cho J.C."/>
        </authorList>
    </citation>
    <scope>NUCLEOTIDE SEQUENCE [LARGE SCALE GENOMIC DNA]</scope>
    <source>
        <strain evidence="11 12">IMCC1322</strain>
    </source>
</reference>
<feature type="transmembrane region" description="Helical" evidence="9">
    <location>
        <begin position="194"/>
        <end position="213"/>
    </location>
</feature>
<keyword evidence="6 9" id="KW-1133">Transmembrane helix</keyword>
<evidence type="ECO:0000256" key="6">
    <source>
        <dbReference type="ARBA" id="ARBA00022989"/>
    </source>
</evidence>
<dbReference type="EMBL" id="CP001751">
    <property type="protein sequence ID" value="ADE39829.1"/>
    <property type="molecule type" value="Genomic_DNA"/>
</dbReference>
<dbReference type="AlphaFoldDB" id="D5BU82"/>
<evidence type="ECO:0000313" key="12">
    <source>
        <dbReference type="Proteomes" id="UP000007460"/>
    </source>
</evidence>
<feature type="transmembrane region" description="Helical" evidence="9">
    <location>
        <begin position="90"/>
        <end position="113"/>
    </location>
</feature>
<accession>D5BU82</accession>
<dbReference type="PANTHER" id="PTHR38686:SF1">
    <property type="entry name" value="APOLIPOPROTEIN N-ACYLTRANSFERASE"/>
    <property type="match status" value="1"/>
</dbReference>
<dbReference type="Pfam" id="PF00795">
    <property type="entry name" value="CN_hydrolase"/>
    <property type="match status" value="1"/>
</dbReference>
<dbReference type="InterPro" id="IPR003010">
    <property type="entry name" value="C-N_Hydrolase"/>
</dbReference>
<dbReference type="HAMAP" id="MF_01148">
    <property type="entry name" value="Lnt"/>
    <property type="match status" value="1"/>
</dbReference>
<dbReference type="Pfam" id="PF20154">
    <property type="entry name" value="LNT_N"/>
    <property type="match status" value="1"/>
</dbReference>
<comment type="function">
    <text evidence="9">Catalyzes the phospholipid dependent N-acylation of the N-terminal cysteine of apolipoprotein, the last step in lipoprotein maturation.</text>
</comment>
<evidence type="ECO:0000256" key="8">
    <source>
        <dbReference type="ARBA" id="ARBA00023315"/>
    </source>
</evidence>
<evidence type="ECO:0000256" key="7">
    <source>
        <dbReference type="ARBA" id="ARBA00023136"/>
    </source>
</evidence>
<proteinExistence type="inferred from homology"/>
<dbReference type="GO" id="GO:0042158">
    <property type="term" value="P:lipoprotein biosynthetic process"/>
    <property type="evidence" value="ECO:0007669"/>
    <property type="project" value="UniProtKB-UniRule"/>
</dbReference>
<dbReference type="InterPro" id="IPR036526">
    <property type="entry name" value="C-N_Hydrolase_sf"/>
</dbReference>
<dbReference type="RefSeq" id="WP_013046456.1">
    <property type="nucleotide sequence ID" value="NC_014010.1"/>
</dbReference>
<dbReference type="PROSITE" id="PS50263">
    <property type="entry name" value="CN_HYDROLASE"/>
    <property type="match status" value="1"/>
</dbReference>
<dbReference type="STRING" id="488538.SAR116_1586"/>
<feature type="domain" description="CN hydrolase" evidence="10">
    <location>
        <begin position="231"/>
        <end position="473"/>
    </location>
</feature>
<evidence type="ECO:0000313" key="11">
    <source>
        <dbReference type="EMBL" id="ADE39829.1"/>
    </source>
</evidence>
<feature type="transmembrane region" description="Helical" evidence="9">
    <location>
        <begin position="20"/>
        <end position="47"/>
    </location>
</feature>
<comment type="subcellular location">
    <subcellularLocation>
        <location evidence="9">Cell inner membrane</location>
        <topology evidence="9">Multi-pass membrane protein</topology>
    </subcellularLocation>
    <subcellularLocation>
        <location evidence="1">Cell membrane</location>
        <topology evidence="1">Multi-pass membrane protein</topology>
    </subcellularLocation>
</comment>
<gene>
    <name evidence="9" type="primary">lnt</name>
    <name evidence="11" type="ordered locus">SAR116_1586</name>
</gene>
<evidence type="ECO:0000256" key="2">
    <source>
        <dbReference type="ARBA" id="ARBA00010065"/>
    </source>
</evidence>
<dbReference type="GO" id="GO:0005886">
    <property type="term" value="C:plasma membrane"/>
    <property type="evidence" value="ECO:0007669"/>
    <property type="project" value="UniProtKB-SubCell"/>
</dbReference>
<comment type="pathway">
    <text evidence="9">Protein modification; lipoprotein biosynthesis (N-acyl transfer).</text>
</comment>
<evidence type="ECO:0000256" key="4">
    <source>
        <dbReference type="ARBA" id="ARBA00022679"/>
    </source>
</evidence>
<dbReference type="PROSITE" id="PS51257">
    <property type="entry name" value="PROKAR_LIPOPROTEIN"/>
    <property type="match status" value="1"/>
</dbReference>
<keyword evidence="9" id="KW-0997">Cell inner membrane</keyword>
<dbReference type="CDD" id="cd07571">
    <property type="entry name" value="ALP_N-acyl_transferase"/>
    <property type="match status" value="1"/>
</dbReference>
<dbReference type="SUPFAM" id="SSF56317">
    <property type="entry name" value="Carbon-nitrogen hydrolase"/>
    <property type="match status" value="1"/>
</dbReference>
<feature type="transmembrane region" description="Helical" evidence="9">
    <location>
        <begin position="59"/>
        <end position="78"/>
    </location>
</feature>
<dbReference type="InterPro" id="IPR045378">
    <property type="entry name" value="LNT_N"/>
</dbReference>
<dbReference type="OrthoDB" id="9804277at2"/>